<proteinExistence type="inferred from homology"/>
<reference evidence="8" key="2">
    <citation type="submission" date="2018-02" db="UniProtKB">
        <authorList>
            <consortium name="EnsemblPlants"/>
        </authorList>
    </citation>
    <scope>IDENTIFICATION</scope>
    <source>
        <strain evidence="8">Williams 82</strain>
    </source>
</reference>
<dbReference type="InterPro" id="IPR007749">
    <property type="entry name" value="DUF677"/>
</dbReference>
<name>K7L4J3_SOYBN</name>
<dbReference type="HOGENOM" id="CLU_044778_0_0_1"/>
<dbReference type="AlphaFoldDB" id="K7L4J3"/>
<reference evidence="7" key="3">
    <citation type="submission" date="2018-07" db="EMBL/GenBank/DDBJ databases">
        <title>WGS assembly of Glycine max.</title>
        <authorList>
            <person name="Schmutz J."/>
            <person name="Cannon S."/>
            <person name="Schlueter J."/>
            <person name="Ma J."/>
            <person name="Mitros T."/>
            <person name="Nelson W."/>
            <person name="Hyten D."/>
            <person name="Song Q."/>
            <person name="Thelen J."/>
            <person name="Cheng J."/>
            <person name="Xu D."/>
            <person name="Hellsten U."/>
            <person name="May G."/>
            <person name="Yu Y."/>
            <person name="Sakurai T."/>
            <person name="Umezawa T."/>
            <person name="Bhattacharyya M."/>
            <person name="Sandhu D."/>
            <person name="Valliyodan B."/>
            <person name="Lindquist E."/>
            <person name="Peto M."/>
            <person name="Grant D."/>
            <person name="Shu S."/>
            <person name="Goodstein D."/>
            <person name="Barry K."/>
            <person name="Futrell-Griggs M."/>
            <person name="Abernathy B."/>
            <person name="Du J."/>
            <person name="Tian Z."/>
            <person name="Zhu L."/>
            <person name="Gill N."/>
            <person name="Joshi T."/>
            <person name="Libault M."/>
            <person name="Sethuraman A."/>
            <person name="Zhang X."/>
            <person name="Shinozaki K."/>
            <person name="Nguyen H."/>
            <person name="Wing R."/>
            <person name="Cregan P."/>
            <person name="Specht J."/>
            <person name="Grimwood J."/>
            <person name="Rokhsar D."/>
            <person name="Stacey G."/>
            <person name="Shoemaker R."/>
            <person name="Jackson S."/>
        </authorList>
    </citation>
    <scope>NUCLEOTIDE SEQUENCE</scope>
    <source>
        <tissue evidence="7">Callus</tissue>
    </source>
</reference>
<dbReference type="EnsemblPlants" id="KRH41312">
    <property type="protein sequence ID" value="KRH41312"/>
    <property type="gene ID" value="GLYMA_08G022700"/>
</dbReference>
<evidence type="ECO:0000256" key="1">
    <source>
        <dbReference type="ARBA" id="ARBA00004370"/>
    </source>
</evidence>
<feature type="transmembrane region" description="Helical" evidence="6">
    <location>
        <begin position="94"/>
        <end position="117"/>
    </location>
</feature>
<dbReference type="PANTHER" id="PTHR31113:SF38">
    <property type="entry name" value="UPF0496 PLANT-LIKE PROTEIN"/>
    <property type="match status" value="1"/>
</dbReference>
<organism evidence="7">
    <name type="scientific">Glycine max</name>
    <name type="common">Soybean</name>
    <name type="synonym">Glycine hispida</name>
    <dbReference type="NCBI Taxonomy" id="3847"/>
    <lineage>
        <taxon>Eukaryota</taxon>
        <taxon>Viridiplantae</taxon>
        <taxon>Streptophyta</taxon>
        <taxon>Embryophyta</taxon>
        <taxon>Tracheophyta</taxon>
        <taxon>Spermatophyta</taxon>
        <taxon>Magnoliopsida</taxon>
        <taxon>eudicotyledons</taxon>
        <taxon>Gunneridae</taxon>
        <taxon>Pentapetalae</taxon>
        <taxon>rosids</taxon>
        <taxon>fabids</taxon>
        <taxon>Fabales</taxon>
        <taxon>Fabaceae</taxon>
        <taxon>Papilionoideae</taxon>
        <taxon>50 kb inversion clade</taxon>
        <taxon>NPAAA clade</taxon>
        <taxon>indigoferoid/millettioid clade</taxon>
        <taxon>Phaseoleae</taxon>
        <taxon>Glycine</taxon>
        <taxon>Glycine subgen. Soja</taxon>
    </lineage>
</organism>
<keyword evidence="5 6" id="KW-0472">Membrane</keyword>
<evidence type="ECO:0000256" key="2">
    <source>
        <dbReference type="ARBA" id="ARBA00009074"/>
    </source>
</evidence>
<dbReference type="PANTHER" id="PTHR31113">
    <property type="entry name" value="UPF0496 PROTEIN 3-RELATED"/>
    <property type="match status" value="1"/>
</dbReference>
<keyword evidence="4 6" id="KW-1133">Transmembrane helix</keyword>
<dbReference type="OMA" id="MCHSGGI"/>
<accession>K7L4J3</accession>
<dbReference type="InParanoid" id="K7L4J3"/>
<keyword evidence="9" id="KW-1185">Reference proteome</keyword>
<reference evidence="7 8" key="1">
    <citation type="journal article" date="2010" name="Nature">
        <title>Genome sequence of the palaeopolyploid soybean.</title>
        <authorList>
            <person name="Schmutz J."/>
            <person name="Cannon S.B."/>
            <person name="Schlueter J."/>
            <person name="Ma J."/>
            <person name="Mitros T."/>
            <person name="Nelson W."/>
            <person name="Hyten D.L."/>
            <person name="Song Q."/>
            <person name="Thelen J.J."/>
            <person name="Cheng J."/>
            <person name="Xu D."/>
            <person name="Hellsten U."/>
            <person name="May G.D."/>
            <person name="Yu Y."/>
            <person name="Sakurai T."/>
            <person name="Umezawa T."/>
            <person name="Bhattacharyya M.K."/>
            <person name="Sandhu D."/>
            <person name="Valliyodan B."/>
            <person name="Lindquist E."/>
            <person name="Peto M."/>
            <person name="Grant D."/>
            <person name="Shu S."/>
            <person name="Goodstein D."/>
            <person name="Barry K."/>
            <person name="Futrell-Griggs M."/>
            <person name="Abernathy B."/>
            <person name="Du J."/>
            <person name="Tian Z."/>
            <person name="Zhu L."/>
            <person name="Gill N."/>
            <person name="Joshi T."/>
            <person name="Libault M."/>
            <person name="Sethuraman A."/>
            <person name="Zhang X.-C."/>
            <person name="Shinozaki K."/>
            <person name="Nguyen H.T."/>
            <person name="Wing R.A."/>
            <person name="Cregan P."/>
            <person name="Specht J."/>
            <person name="Grimwood J."/>
            <person name="Rokhsar D."/>
            <person name="Stacey G."/>
            <person name="Shoemaker R.C."/>
            <person name="Jackson S.A."/>
        </authorList>
    </citation>
    <scope>NUCLEOTIDE SEQUENCE</scope>
    <source>
        <strain evidence="8">cv. Williams 82</strain>
        <tissue evidence="7">Callus</tissue>
    </source>
</reference>
<dbReference type="PaxDb" id="3847-GLYMA08G02650.2"/>
<dbReference type="Proteomes" id="UP000008827">
    <property type="component" value="Chromosome 8"/>
</dbReference>
<dbReference type="Pfam" id="PF05055">
    <property type="entry name" value="DUF677"/>
    <property type="match status" value="2"/>
</dbReference>
<protein>
    <submittedName>
        <fullName evidence="7 8">Uncharacterized protein</fullName>
    </submittedName>
</protein>
<evidence type="ECO:0000256" key="6">
    <source>
        <dbReference type="SAM" id="Phobius"/>
    </source>
</evidence>
<dbReference type="GO" id="GO:0016020">
    <property type="term" value="C:membrane"/>
    <property type="evidence" value="ECO:0007669"/>
    <property type="project" value="UniProtKB-SubCell"/>
</dbReference>
<evidence type="ECO:0000313" key="8">
    <source>
        <dbReference type="EnsemblPlants" id="KRH41312"/>
    </source>
</evidence>
<dbReference type="eggNOG" id="ENOG502QQBT">
    <property type="taxonomic scope" value="Eukaryota"/>
</dbReference>
<keyword evidence="3 6" id="KW-0812">Transmembrane</keyword>
<comment type="subcellular location">
    <subcellularLocation>
        <location evidence="1">Membrane</location>
    </subcellularLocation>
</comment>
<dbReference type="EMBL" id="CM000841">
    <property type="protein sequence ID" value="KRH41312.1"/>
    <property type="molecule type" value="Genomic_DNA"/>
</dbReference>
<evidence type="ECO:0000256" key="4">
    <source>
        <dbReference type="ARBA" id="ARBA00022989"/>
    </source>
</evidence>
<comment type="similarity">
    <text evidence="2">Belongs to the UPF0496 family.</text>
</comment>
<evidence type="ECO:0000256" key="3">
    <source>
        <dbReference type="ARBA" id="ARBA00022692"/>
    </source>
</evidence>
<sequence>MNQEVVKVILDCKKNIWKNPELFETLDFCTALDKCLKRARDNQLLIILVTLFTEEFFQMYQSVYNQQLLMFEKLRVRQSKLDKKVKRIYSWRKVSSMIFVATVAAVLICSVVAAAIATPDVAAALAAVTATPIGSMGKWIDSLLNNYENAMKEPKEVTFSMQVGTYVAIKDMENIWVLVDRLEVEIESLLHNVEFAIEEAVKVAIEEIQKKLGIQADTCSRDIIRARTVVLQKIIKLPHT</sequence>
<dbReference type="Gramene" id="KRH41312">
    <property type="protein sequence ID" value="KRH41312"/>
    <property type="gene ID" value="GLYMA_08G022700"/>
</dbReference>
<evidence type="ECO:0000256" key="5">
    <source>
        <dbReference type="ARBA" id="ARBA00023136"/>
    </source>
</evidence>
<evidence type="ECO:0000313" key="9">
    <source>
        <dbReference type="Proteomes" id="UP000008827"/>
    </source>
</evidence>
<gene>
    <name evidence="7" type="ORF">GLYMA_08G022700</name>
</gene>
<evidence type="ECO:0000313" key="7">
    <source>
        <dbReference type="EMBL" id="KRH41312.1"/>
    </source>
</evidence>